<name>A0A5S5BPS6_9BACL</name>
<dbReference type="InterPro" id="IPR036916">
    <property type="entry name" value="Sda_sf"/>
</dbReference>
<dbReference type="SUPFAM" id="SSF100985">
    <property type="entry name" value="Sporulation inhibitor Sda"/>
    <property type="match status" value="1"/>
</dbReference>
<accession>A0A5S5BPS6</accession>
<dbReference type="RefSeq" id="WP_246183651.1">
    <property type="nucleotide sequence ID" value="NZ_VNHS01000016.1"/>
</dbReference>
<dbReference type="EMBL" id="VNHS01000016">
    <property type="protein sequence ID" value="TYP69191.1"/>
    <property type="molecule type" value="Genomic_DNA"/>
</dbReference>
<protein>
    <submittedName>
        <fullName evidence="1">Sporulation inhibitor A</fullName>
    </submittedName>
</protein>
<organism evidence="1 2">
    <name type="scientific">Paenibacillus methanolicus</name>
    <dbReference type="NCBI Taxonomy" id="582686"/>
    <lineage>
        <taxon>Bacteria</taxon>
        <taxon>Bacillati</taxon>
        <taxon>Bacillota</taxon>
        <taxon>Bacilli</taxon>
        <taxon>Bacillales</taxon>
        <taxon>Paenibacillaceae</taxon>
        <taxon>Paenibacillus</taxon>
    </lineage>
</organism>
<gene>
    <name evidence="1" type="ORF">BCM02_11669</name>
</gene>
<dbReference type="AlphaFoldDB" id="A0A5S5BPS6"/>
<comment type="caution">
    <text evidence="1">The sequence shown here is derived from an EMBL/GenBank/DDBJ whole genome shotgun (WGS) entry which is preliminary data.</text>
</comment>
<evidence type="ECO:0000313" key="2">
    <source>
        <dbReference type="Proteomes" id="UP000323257"/>
    </source>
</evidence>
<evidence type="ECO:0000313" key="1">
    <source>
        <dbReference type="EMBL" id="TYP69191.1"/>
    </source>
</evidence>
<dbReference type="Gene3D" id="1.10.287.1100">
    <property type="entry name" value="Sporulation inhibitor A"/>
    <property type="match status" value="1"/>
</dbReference>
<dbReference type="Proteomes" id="UP000323257">
    <property type="component" value="Unassembled WGS sequence"/>
</dbReference>
<dbReference type="InterPro" id="IPR015064">
    <property type="entry name" value="Sda"/>
</dbReference>
<reference evidence="1 2" key="1">
    <citation type="submission" date="2019-07" db="EMBL/GenBank/DDBJ databases">
        <title>Genomic Encyclopedia of Type Strains, Phase III (KMG-III): the genomes of soil and plant-associated and newly described type strains.</title>
        <authorList>
            <person name="Whitman W."/>
        </authorList>
    </citation>
    <scope>NUCLEOTIDE SEQUENCE [LARGE SCALE GENOMIC DNA]</scope>
    <source>
        <strain evidence="1 2">BL24</strain>
    </source>
</reference>
<sequence>MNRSQSIASVRSFLRHESEEPAFYESYPSAFGASFIRESDDTPSEPNIYLPMQDKSMLLRPLSDTHLMEVYHEAKAMRLSNEFIALIEHALEQRGISLIDNDNN</sequence>
<proteinExistence type="predicted"/>
<dbReference type="Pfam" id="PF08970">
    <property type="entry name" value="Sda"/>
    <property type="match status" value="1"/>
</dbReference>
<keyword evidence="2" id="KW-1185">Reference proteome</keyword>